<dbReference type="InterPro" id="IPR000719">
    <property type="entry name" value="Prot_kinase_dom"/>
</dbReference>
<dbReference type="GO" id="GO:0004674">
    <property type="term" value="F:protein serine/threonine kinase activity"/>
    <property type="evidence" value="ECO:0007669"/>
    <property type="project" value="UniProtKB-KW"/>
</dbReference>
<evidence type="ECO:0000256" key="11">
    <source>
        <dbReference type="ARBA" id="ARBA00022734"/>
    </source>
</evidence>
<keyword evidence="9 24" id="KW-0812">Transmembrane</keyword>
<dbReference type="PANTHER" id="PTHR27007">
    <property type="match status" value="1"/>
</dbReference>
<evidence type="ECO:0000256" key="9">
    <source>
        <dbReference type="ARBA" id="ARBA00022692"/>
    </source>
</evidence>
<feature type="binding site" evidence="23">
    <location>
        <position position="383"/>
    </location>
    <ligand>
        <name>ATP</name>
        <dbReference type="ChEBI" id="CHEBI:30616"/>
    </ligand>
</feature>
<dbReference type="Pfam" id="PF00069">
    <property type="entry name" value="Pkinase"/>
    <property type="match status" value="1"/>
</dbReference>
<dbReference type="Proteomes" id="UP001163823">
    <property type="component" value="Chromosome 5"/>
</dbReference>
<evidence type="ECO:0000256" key="6">
    <source>
        <dbReference type="ARBA" id="ARBA00022475"/>
    </source>
</evidence>
<comment type="function">
    <text evidence="20">Involved in resistance response to the pathogenic oomycetes Phytophthora infestans and Phytophthora capsici.</text>
</comment>
<evidence type="ECO:0000256" key="1">
    <source>
        <dbReference type="ARBA" id="ARBA00004251"/>
    </source>
</evidence>
<organism evidence="26 27">
    <name type="scientific">Quillaja saponaria</name>
    <name type="common">Soap bark tree</name>
    <dbReference type="NCBI Taxonomy" id="32244"/>
    <lineage>
        <taxon>Eukaryota</taxon>
        <taxon>Viridiplantae</taxon>
        <taxon>Streptophyta</taxon>
        <taxon>Embryophyta</taxon>
        <taxon>Tracheophyta</taxon>
        <taxon>Spermatophyta</taxon>
        <taxon>Magnoliopsida</taxon>
        <taxon>eudicotyledons</taxon>
        <taxon>Gunneridae</taxon>
        <taxon>Pentapetalae</taxon>
        <taxon>rosids</taxon>
        <taxon>fabids</taxon>
        <taxon>Fabales</taxon>
        <taxon>Quillajaceae</taxon>
        <taxon>Quillaja</taxon>
    </lineage>
</organism>
<proteinExistence type="inferred from homology"/>
<dbReference type="GO" id="GO:0009626">
    <property type="term" value="P:plant-type hypersensitive response"/>
    <property type="evidence" value="ECO:0007669"/>
    <property type="project" value="UniProtKB-ARBA"/>
</dbReference>
<dbReference type="FunFam" id="3.30.200.20:FF:000168">
    <property type="entry name" value="L-type lectin-domain containing receptor kinase IX.1"/>
    <property type="match status" value="1"/>
</dbReference>
<evidence type="ECO:0000256" key="21">
    <source>
        <dbReference type="ARBA" id="ARBA00058818"/>
    </source>
</evidence>
<dbReference type="Gene3D" id="1.10.510.10">
    <property type="entry name" value="Transferase(Phosphotransferase) domain 1"/>
    <property type="match status" value="1"/>
</dbReference>
<feature type="non-terminal residue" evidence="26">
    <location>
        <position position="1"/>
    </location>
</feature>
<evidence type="ECO:0000256" key="3">
    <source>
        <dbReference type="ARBA" id="ARBA00008536"/>
    </source>
</evidence>
<evidence type="ECO:0000313" key="27">
    <source>
        <dbReference type="Proteomes" id="UP001163823"/>
    </source>
</evidence>
<evidence type="ECO:0000256" key="13">
    <source>
        <dbReference type="ARBA" id="ARBA00022777"/>
    </source>
</evidence>
<accession>A0AAD7M447</accession>
<keyword evidence="14" id="KW-0611">Plant defense</keyword>
<comment type="function">
    <text evidence="21">Promotes hydrogen peroxide H(2)O(2) production and cell death.</text>
</comment>
<evidence type="ECO:0000259" key="25">
    <source>
        <dbReference type="PROSITE" id="PS50011"/>
    </source>
</evidence>
<evidence type="ECO:0000313" key="26">
    <source>
        <dbReference type="EMBL" id="KAJ7968335.1"/>
    </source>
</evidence>
<evidence type="ECO:0000256" key="15">
    <source>
        <dbReference type="ARBA" id="ARBA00022840"/>
    </source>
</evidence>
<dbReference type="FunFam" id="1.10.510.10:FF:000240">
    <property type="entry name" value="Lectin-domain containing receptor kinase A4.3"/>
    <property type="match status" value="1"/>
</dbReference>
<keyword evidence="15 23" id="KW-0067">ATP-binding</keyword>
<dbReference type="GO" id="GO:0030246">
    <property type="term" value="F:carbohydrate binding"/>
    <property type="evidence" value="ECO:0007669"/>
    <property type="project" value="UniProtKB-KW"/>
</dbReference>
<reference evidence="26" key="1">
    <citation type="journal article" date="2023" name="Science">
        <title>Elucidation of the pathway for biosynthesis of saponin adjuvants from the soapbark tree.</title>
        <authorList>
            <person name="Reed J."/>
            <person name="Orme A."/>
            <person name="El-Demerdash A."/>
            <person name="Owen C."/>
            <person name="Martin L.B.B."/>
            <person name="Misra R.C."/>
            <person name="Kikuchi S."/>
            <person name="Rejzek M."/>
            <person name="Martin A.C."/>
            <person name="Harkess A."/>
            <person name="Leebens-Mack J."/>
            <person name="Louveau T."/>
            <person name="Stephenson M.J."/>
            <person name="Osbourn A."/>
        </authorList>
    </citation>
    <scope>NUCLEOTIDE SEQUENCE</scope>
    <source>
        <strain evidence="26">S10</strain>
    </source>
</reference>
<dbReference type="InterPro" id="IPR019825">
    <property type="entry name" value="Lectin_legB_Mn/Ca_BS"/>
</dbReference>
<evidence type="ECO:0000256" key="24">
    <source>
        <dbReference type="SAM" id="Phobius"/>
    </source>
</evidence>
<keyword evidence="12 23" id="KW-0547">Nucleotide-binding</keyword>
<dbReference type="FunFam" id="2.60.120.200:FF:000103">
    <property type="entry name" value="L-type lectin-domain containing receptor kinase IX.1"/>
    <property type="match status" value="1"/>
</dbReference>
<dbReference type="Gene3D" id="2.60.120.200">
    <property type="match status" value="1"/>
</dbReference>
<evidence type="ECO:0000256" key="19">
    <source>
        <dbReference type="ARBA" id="ARBA00023180"/>
    </source>
</evidence>
<evidence type="ECO:0000256" key="17">
    <source>
        <dbReference type="ARBA" id="ARBA00023136"/>
    </source>
</evidence>
<gene>
    <name evidence="26" type="ORF">O6P43_012451</name>
</gene>
<dbReference type="GO" id="GO:0005886">
    <property type="term" value="C:plasma membrane"/>
    <property type="evidence" value="ECO:0007669"/>
    <property type="project" value="UniProtKB-SubCell"/>
</dbReference>
<keyword evidence="19" id="KW-0325">Glycoprotein</keyword>
<dbReference type="InterPro" id="IPR008271">
    <property type="entry name" value="Ser/Thr_kinase_AS"/>
</dbReference>
<keyword evidence="8" id="KW-0808">Transferase</keyword>
<dbReference type="InterPro" id="IPR050528">
    <property type="entry name" value="L-type_Lectin-RKs"/>
</dbReference>
<comment type="subunit">
    <text evidence="22">Interacts with ABCG40.</text>
</comment>
<feature type="transmembrane region" description="Helical" evidence="24">
    <location>
        <begin position="291"/>
        <end position="310"/>
    </location>
</feature>
<keyword evidence="27" id="KW-1185">Reference proteome</keyword>
<dbReference type="InterPro" id="IPR011009">
    <property type="entry name" value="Kinase-like_dom_sf"/>
</dbReference>
<evidence type="ECO:0000256" key="23">
    <source>
        <dbReference type="PROSITE-ProRule" id="PRU10141"/>
    </source>
</evidence>
<dbReference type="Pfam" id="PF00139">
    <property type="entry name" value="Lectin_legB"/>
    <property type="match status" value="1"/>
</dbReference>
<keyword evidence="18 26" id="KW-0675">Receptor</keyword>
<protein>
    <recommendedName>
        <fullName evidence="5">non-specific serine/threonine protein kinase</fullName>
        <ecNumber evidence="5">2.7.11.1</ecNumber>
    </recommendedName>
</protein>
<evidence type="ECO:0000256" key="5">
    <source>
        <dbReference type="ARBA" id="ARBA00012513"/>
    </source>
</evidence>
<keyword evidence="17 24" id="KW-0472">Membrane</keyword>
<name>A0AAD7M447_QUISA</name>
<comment type="similarity">
    <text evidence="2">Belongs to the leguminous lectin family.</text>
</comment>
<dbReference type="InterPro" id="IPR001220">
    <property type="entry name" value="Legume_lectin_dom"/>
</dbReference>
<evidence type="ECO:0000256" key="14">
    <source>
        <dbReference type="ARBA" id="ARBA00022821"/>
    </source>
</evidence>
<sequence>FNNLFFYYLHKSILIFLIIPYAASLSFNFSSFNQGDVMLKGDSYIVASYIQLTFNAVDLNKNYSFGRAIASKQMHLWDRSSGNLTDFSTKFSIILQAYESEPYGDGMAFFLADPNLPVPVHLIEGGGLGVVDGDQTLNSTGFSFVAVELDTFQNVWDPNGTHVGININSMRSKETVAWFSDILNRKVYNVSIDYSSITHNLSVSFTGYSNGTSVEQKLEYNVDLRNYLPEWVTVGFSAATGVFFEINTLQSWSFSSNLEGDVNATSPSPPAAASPIPISDPGSESKAGLKIGLGIGISVLVICLGTLWFLSWKKRKRGKEEDLTFDLTMDDEFEKGTGPKRFSYNELVHATKNFAETEKLGQGGFGEVYRGFLRDLNCYVAIKRVSKESRQGIKEYATEVKIISQLRHRNLVQLIGWCHQKNDLLLIYEVMPNGSLDAHLFSGKSFLTWQVRYNIAQGLASALLYLHEEWERCVLHRDIKSSNIMLDSSFNPKLGDFGLARLVDHGKGSQTTVLAGTMGYMAPECFITGKSSKESDIFSFGIVALGDSLWKKTN</sequence>
<dbReference type="KEGG" id="qsa:O6P43_012451"/>
<dbReference type="PROSITE" id="PS50011">
    <property type="entry name" value="PROTEIN_KINASE_DOM"/>
    <property type="match status" value="1"/>
</dbReference>
<comment type="similarity">
    <text evidence="4">In the C-terminal section; belongs to the protein kinase superfamily. Ser/Thr protein kinase family.</text>
</comment>
<feature type="transmembrane region" description="Helical" evidence="24">
    <location>
        <begin position="12"/>
        <end position="30"/>
    </location>
</feature>
<dbReference type="PROSITE" id="PS00307">
    <property type="entry name" value="LECTIN_LEGUME_BETA"/>
    <property type="match status" value="1"/>
</dbReference>
<dbReference type="PROSITE" id="PS00108">
    <property type="entry name" value="PROTEIN_KINASE_ST"/>
    <property type="match status" value="1"/>
</dbReference>
<keyword evidence="13 26" id="KW-0418">Kinase</keyword>
<evidence type="ECO:0000256" key="2">
    <source>
        <dbReference type="ARBA" id="ARBA00007606"/>
    </source>
</evidence>
<keyword evidence="6" id="KW-1003">Cell membrane</keyword>
<keyword evidence="10" id="KW-0732">Signal</keyword>
<comment type="caution">
    <text evidence="26">The sequence shown here is derived from an EMBL/GenBank/DDBJ whole genome shotgun (WGS) entry which is preliminary data.</text>
</comment>
<evidence type="ECO:0000256" key="22">
    <source>
        <dbReference type="ARBA" id="ARBA00063357"/>
    </source>
</evidence>
<dbReference type="SUPFAM" id="SSF49899">
    <property type="entry name" value="Concanavalin A-like lectins/glucanases"/>
    <property type="match status" value="1"/>
</dbReference>
<dbReference type="AlphaFoldDB" id="A0AAD7M447"/>
<evidence type="ECO:0000256" key="7">
    <source>
        <dbReference type="ARBA" id="ARBA00022527"/>
    </source>
</evidence>
<dbReference type="GO" id="GO:0005524">
    <property type="term" value="F:ATP binding"/>
    <property type="evidence" value="ECO:0007669"/>
    <property type="project" value="UniProtKB-UniRule"/>
</dbReference>
<dbReference type="InterPro" id="IPR017441">
    <property type="entry name" value="Protein_kinase_ATP_BS"/>
</dbReference>
<dbReference type="EC" id="2.7.11.1" evidence="5"/>
<dbReference type="InterPro" id="IPR013320">
    <property type="entry name" value="ConA-like_dom_sf"/>
</dbReference>
<dbReference type="PROSITE" id="PS00107">
    <property type="entry name" value="PROTEIN_KINASE_ATP"/>
    <property type="match status" value="1"/>
</dbReference>
<dbReference type="EMBL" id="JARAOO010000005">
    <property type="protein sequence ID" value="KAJ7968335.1"/>
    <property type="molecule type" value="Genomic_DNA"/>
</dbReference>
<evidence type="ECO:0000256" key="12">
    <source>
        <dbReference type="ARBA" id="ARBA00022741"/>
    </source>
</evidence>
<dbReference type="Gene3D" id="3.30.200.20">
    <property type="entry name" value="Phosphorylase Kinase, domain 1"/>
    <property type="match status" value="1"/>
</dbReference>
<evidence type="ECO:0000256" key="4">
    <source>
        <dbReference type="ARBA" id="ARBA00010217"/>
    </source>
</evidence>
<evidence type="ECO:0000256" key="10">
    <source>
        <dbReference type="ARBA" id="ARBA00022729"/>
    </source>
</evidence>
<dbReference type="PROSITE" id="PS00308">
    <property type="entry name" value="LECTIN_LEGUME_ALPHA"/>
    <property type="match status" value="1"/>
</dbReference>
<dbReference type="InterPro" id="IPR000985">
    <property type="entry name" value="Lectin_LegA_CS"/>
</dbReference>
<dbReference type="SUPFAM" id="SSF56112">
    <property type="entry name" value="Protein kinase-like (PK-like)"/>
    <property type="match status" value="1"/>
</dbReference>
<keyword evidence="11" id="KW-0430">Lectin</keyword>
<evidence type="ECO:0000256" key="8">
    <source>
        <dbReference type="ARBA" id="ARBA00022679"/>
    </source>
</evidence>
<keyword evidence="7" id="KW-0723">Serine/threonine-protein kinase</keyword>
<keyword evidence="16 24" id="KW-1133">Transmembrane helix</keyword>
<feature type="domain" description="Protein kinase" evidence="25">
    <location>
        <begin position="354"/>
        <end position="554"/>
    </location>
</feature>
<evidence type="ECO:0000256" key="20">
    <source>
        <dbReference type="ARBA" id="ARBA00058054"/>
    </source>
</evidence>
<comment type="similarity">
    <text evidence="3">In the N-terminal section; belongs to the leguminous lectin family.</text>
</comment>
<comment type="subcellular location">
    <subcellularLocation>
        <location evidence="1">Cell membrane</location>
        <topology evidence="1">Single-pass type I membrane protein</topology>
    </subcellularLocation>
</comment>
<evidence type="ECO:0000256" key="16">
    <source>
        <dbReference type="ARBA" id="ARBA00022989"/>
    </source>
</evidence>
<dbReference type="GO" id="GO:0002229">
    <property type="term" value="P:defense response to oomycetes"/>
    <property type="evidence" value="ECO:0007669"/>
    <property type="project" value="UniProtKB-ARBA"/>
</dbReference>
<dbReference type="SMART" id="SM00220">
    <property type="entry name" value="S_TKc"/>
    <property type="match status" value="1"/>
</dbReference>
<evidence type="ECO:0000256" key="18">
    <source>
        <dbReference type="ARBA" id="ARBA00023170"/>
    </source>
</evidence>
<dbReference type="CDD" id="cd06899">
    <property type="entry name" value="lectin_legume_LecRK_Arcelin_ConA"/>
    <property type="match status" value="1"/>
</dbReference>